<keyword evidence="5" id="KW-0949">S-adenosyl-L-methionine</keyword>
<dbReference type="InterPro" id="IPR051537">
    <property type="entry name" value="DNA_Adenine_Mtase"/>
</dbReference>
<dbReference type="EMBL" id="JAULJQ010000006">
    <property type="protein sequence ID" value="MDO2409677.1"/>
    <property type="molecule type" value="Genomic_DNA"/>
</dbReference>
<comment type="caution">
    <text evidence="11">The sequence shown here is derived from an EMBL/GenBank/DDBJ whole genome shotgun (WGS) entry which is preliminary data.</text>
</comment>
<dbReference type="InterPro" id="IPR022749">
    <property type="entry name" value="D12N6_MeTrfase_N"/>
</dbReference>
<reference evidence="11 12" key="1">
    <citation type="submission" date="2023-06" db="EMBL/GenBank/DDBJ databases">
        <title>Campylobacter magnum sp. nov., isolated from cecal contents of domestic pigs (Sus scrofa domesticus).</title>
        <authorList>
            <person name="Papic B."/>
            <person name="Gruntar I."/>
        </authorList>
    </citation>
    <scope>NUCLEOTIDE SEQUENCE [LARGE SCALE GENOMIC DNA]</scope>
    <source>
        <strain evidence="12">34484-21</strain>
    </source>
</reference>
<protein>
    <recommendedName>
        <fullName evidence="2">site-specific DNA-methyltransferase (adenine-specific)</fullName>
        <ecNumber evidence="2">2.1.1.72</ecNumber>
    </recommendedName>
</protein>
<keyword evidence="6" id="KW-0680">Restriction system</keyword>
<dbReference type="Pfam" id="PF12161">
    <property type="entry name" value="HsdM_N"/>
    <property type="match status" value="1"/>
</dbReference>
<dbReference type="PANTHER" id="PTHR42933">
    <property type="entry name" value="SLR6095 PROTEIN"/>
    <property type="match status" value="1"/>
</dbReference>
<dbReference type="PRINTS" id="PR00507">
    <property type="entry name" value="N12N6MTFRASE"/>
</dbReference>
<comment type="similarity">
    <text evidence="1">Belongs to the N(4)/N(6)-methyltransferase family.</text>
</comment>
<dbReference type="SUPFAM" id="SSF53335">
    <property type="entry name" value="S-adenosyl-L-methionine-dependent methyltransferases"/>
    <property type="match status" value="1"/>
</dbReference>
<dbReference type="NCBIfam" id="TIGR00497">
    <property type="entry name" value="hsdM"/>
    <property type="match status" value="1"/>
</dbReference>
<gene>
    <name evidence="11" type="ORF">Q2362_06150</name>
</gene>
<dbReference type="Pfam" id="PF02384">
    <property type="entry name" value="N6_Mtase"/>
    <property type="match status" value="1"/>
</dbReference>
<dbReference type="InterPro" id="IPR029063">
    <property type="entry name" value="SAM-dependent_MTases_sf"/>
</dbReference>
<keyword evidence="8" id="KW-0175">Coiled coil</keyword>
<proteinExistence type="inferred from homology"/>
<dbReference type="Gene3D" id="1.20.1260.30">
    <property type="match status" value="1"/>
</dbReference>
<evidence type="ECO:0000256" key="3">
    <source>
        <dbReference type="ARBA" id="ARBA00022603"/>
    </source>
</evidence>
<dbReference type="EC" id="2.1.1.72" evidence="2"/>
<sequence>MNVAERKALHSTIWKIADELRGSVDGWDFKQYVLGVLFYRFISESLESYINEAEGAGFAYAELSDDKAKDAKDEIVRQKGFFILPSELFSNIIKNLDKHEENINEILKSVFKNIENSAKNKASAEDIKGLFDDIDLNSNRLGANTLARNKNISKVLKAINDIDFASYGDTINDIAGDAYEYLMSMYASNAGKSGGEFFTPASVSELLAHLVLNGAKDYKSATIYDPACGSGSLLIKAHKQAQSKGIKAQMHGQELNITTYNLCRINMFLHNVGYENFSITNGDTLTEPKFMRADDSAIKLDIKEFSADFVVSNPPYSTSWEGDNSEVLVADPRYSPAGKLAPKSYSDLAFIMHSLYLLKDTGAIVCFPGIMYRGGAEKTIREYMLKNNFIDCVIALPENLFFGTSIATCIMVLKKNKNDENILFINASGIFEKEPNNNILSEANIASILELYTKRQSNEICALIPNEQVLENSANLSPSAYLATTKAEILDINEINTELKSCLDEQKILREKIEQILKELE</sequence>
<evidence type="ECO:0000313" key="12">
    <source>
        <dbReference type="Proteomes" id="UP001171111"/>
    </source>
</evidence>
<evidence type="ECO:0000256" key="1">
    <source>
        <dbReference type="ARBA" id="ARBA00006594"/>
    </source>
</evidence>
<evidence type="ECO:0000256" key="2">
    <source>
        <dbReference type="ARBA" id="ARBA00011900"/>
    </source>
</evidence>
<feature type="domain" description="DNA methylase adenine-specific" evidence="9">
    <location>
        <begin position="172"/>
        <end position="487"/>
    </location>
</feature>
<evidence type="ECO:0000259" key="10">
    <source>
        <dbReference type="Pfam" id="PF12161"/>
    </source>
</evidence>
<dbReference type="GO" id="GO:0032259">
    <property type="term" value="P:methylation"/>
    <property type="evidence" value="ECO:0007669"/>
    <property type="project" value="UniProtKB-KW"/>
</dbReference>
<evidence type="ECO:0000256" key="8">
    <source>
        <dbReference type="SAM" id="Coils"/>
    </source>
</evidence>
<dbReference type="PROSITE" id="PS00092">
    <property type="entry name" value="N6_MTASE"/>
    <property type="match status" value="1"/>
</dbReference>
<dbReference type="InterPro" id="IPR038333">
    <property type="entry name" value="T1MK-like_N_sf"/>
</dbReference>
<evidence type="ECO:0000313" key="11">
    <source>
        <dbReference type="EMBL" id="MDO2409677.1"/>
    </source>
</evidence>
<accession>A0ABT8TCT8</accession>
<dbReference type="InterPro" id="IPR003356">
    <property type="entry name" value="DNA_methylase_A-5"/>
</dbReference>
<keyword evidence="3 11" id="KW-0489">Methyltransferase</keyword>
<dbReference type="Gene3D" id="3.40.50.150">
    <property type="entry name" value="Vaccinia Virus protein VP39"/>
    <property type="match status" value="1"/>
</dbReference>
<organism evidence="11 12">
    <name type="scientific">Campylobacter magnus</name>
    <dbReference type="NCBI Taxonomy" id="3026462"/>
    <lineage>
        <taxon>Bacteria</taxon>
        <taxon>Pseudomonadati</taxon>
        <taxon>Campylobacterota</taxon>
        <taxon>Epsilonproteobacteria</taxon>
        <taxon>Campylobacterales</taxon>
        <taxon>Campylobacteraceae</taxon>
        <taxon>Campylobacter</taxon>
    </lineage>
</organism>
<dbReference type="InterPro" id="IPR004546">
    <property type="entry name" value="Restrct_endonuc_T1M"/>
</dbReference>
<feature type="domain" description="N6 adenine-specific DNA methyltransferase N-terminal" evidence="10">
    <location>
        <begin position="9"/>
        <end position="159"/>
    </location>
</feature>
<comment type="catalytic activity">
    <reaction evidence="7">
        <text>a 2'-deoxyadenosine in DNA + S-adenosyl-L-methionine = an N(6)-methyl-2'-deoxyadenosine in DNA + S-adenosyl-L-homocysteine + H(+)</text>
        <dbReference type="Rhea" id="RHEA:15197"/>
        <dbReference type="Rhea" id="RHEA-COMP:12418"/>
        <dbReference type="Rhea" id="RHEA-COMP:12419"/>
        <dbReference type="ChEBI" id="CHEBI:15378"/>
        <dbReference type="ChEBI" id="CHEBI:57856"/>
        <dbReference type="ChEBI" id="CHEBI:59789"/>
        <dbReference type="ChEBI" id="CHEBI:90615"/>
        <dbReference type="ChEBI" id="CHEBI:90616"/>
        <dbReference type="EC" id="2.1.1.72"/>
    </reaction>
</comment>
<dbReference type="PANTHER" id="PTHR42933:SF1">
    <property type="entry name" value="SITE-SPECIFIC DNA-METHYLTRANSFERASE (ADENINE-SPECIFIC)"/>
    <property type="match status" value="1"/>
</dbReference>
<evidence type="ECO:0000259" key="9">
    <source>
        <dbReference type="Pfam" id="PF02384"/>
    </source>
</evidence>
<dbReference type="Proteomes" id="UP001171111">
    <property type="component" value="Unassembled WGS sequence"/>
</dbReference>
<name>A0ABT8TCT8_9BACT</name>
<evidence type="ECO:0000256" key="5">
    <source>
        <dbReference type="ARBA" id="ARBA00022691"/>
    </source>
</evidence>
<evidence type="ECO:0000256" key="4">
    <source>
        <dbReference type="ARBA" id="ARBA00022679"/>
    </source>
</evidence>
<evidence type="ECO:0000256" key="7">
    <source>
        <dbReference type="ARBA" id="ARBA00047942"/>
    </source>
</evidence>
<dbReference type="GO" id="GO:0009007">
    <property type="term" value="F:site-specific DNA-methyltransferase (adenine-specific) activity"/>
    <property type="evidence" value="ECO:0007669"/>
    <property type="project" value="UniProtKB-EC"/>
</dbReference>
<dbReference type="InterPro" id="IPR002052">
    <property type="entry name" value="DNA_methylase_N6_adenine_CS"/>
</dbReference>
<dbReference type="RefSeq" id="WP_302244484.1">
    <property type="nucleotide sequence ID" value="NZ_JAULJQ010000006.1"/>
</dbReference>
<keyword evidence="4 11" id="KW-0808">Transferase</keyword>
<keyword evidence="12" id="KW-1185">Reference proteome</keyword>
<feature type="coiled-coil region" evidence="8">
    <location>
        <begin position="492"/>
        <end position="519"/>
    </location>
</feature>
<evidence type="ECO:0000256" key="6">
    <source>
        <dbReference type="ARBA" id="ARBA00022747"/>
    </source>
</evidence>